<protein>
    <submittedName>
        <fullName evidence="2">Uncharacterized protein</fullName>
    </submittedName>
</protein>
<comment type="caution">
    <text evidence="2">The sequence shown here is derived from an EMBL/GenBank/DDBJ whole genome shotgun (WGS) entry which is preliminary data.</text>
</comment>
<feature type="compositionally biased region" description="Low complexity" evidence="1">
    <location>
        <begin position="448"/>
        <end position="468"/>
    </location>
</feature>
<dbReference type="Proteomes" id="UP001174936">
    <property type="component" value="Unassembled WGS sequence"/>
</dbReference>
<feature type="compositionally biased region" description="Acidic residues" evidence="1">
    <location>
        <begin position="44"/>
        <end position="54"/>
    </location>
</feature>
<feature type="region of interest" description="Disordered" evidence="1">
    <location>
        <begin position="1"/>
        <end position="168"/>
    </location>
</feature>
<proteinExistence type="predicted"/>
<feature type="compositionally biased region" description="Basic and acidic residues" evidence="1">
    <location>
        <begin position="55"/>
        <end position="64"/>
    </location>
</feature>
<accession>A0AA39Y6G1</accession>
<reference evidence="2" key="1">
    <citation type="submission" date="2023-06" db="EMBL/GenBank/DDBJ databases">
        <title>Genome-scale phylogeny and comparative genomics of the fungal order Sordariales.</title>
        <authorList>
            <consortium name="Lawrence Berkeley National Laboratory"/>
            <person name="Hensen N."/>
            <person name="Bonometti L."/>
            <person name="Westerberg I."/>
            <person name="Brannstrom I.O."/>
            <person name="Guillou S."/>
            <person name="Cros-Aarteil S."/>
            <person name="Calhoun S."/>
            <person name="Haridas S."/>
            <person name="Kuo A."/>
            <person name="Mondo S."/>
            <person name="Pangilinan J."/>
            <person name="Riley R."/>
            <person name="Labutti K."/>
            <person name="Andreopoulos B."/>
            <person name="Lipzen A."/>
            <person name="Chen C."/>
            <person name="Yanf M."/>
            <person name="Daum C."/>
            <person name="Ng V."/>
            <person name="Clum A."/>
            <person name="Steindorff A."/>
            <person name="Ohm R."/>
            <person name="Martin F."/>
            <person name="Silar P."/>
            <person name="Natvig D."/>
            <person name="Lalanne C."/>
            <person name="Gautier V."/>
            <person name="Ament-Velasquez S.L."/>
            <person name="Kruys A."/>
            <person name="Hutchinson M.I."/>
            <person name="Powell A.J."/>
            <person name="Barry K."/>
            <person name="Miller A.N."/>
            <person name="Grigoriev I.V."/>
            <person name="Debuchy R."/>
            <person name="Gladieux P."/>
            <person name="Thoren M.H."/>
            <person name="Johannesson H."/>
        </authorList>
    </citation>
    <scope>NUCLEOTIDE SEQUENCE</scope>
    <source>
        <strain evidence="2">SMH2532-1</strain>
    </source>
</reference>
<feature type="compositionally biased region" description="Acidic residues" evidence="1">
    <location>
        <begin position="81"/>
        <end position="106"/>
    </location>
</feature>
<feature type="compositionally biased region" description="Acidic residues" evidence="1">
    <location>
        <begin position="246"/>
        <end position="263"/>
    </location>
</feature>
<evidence type="ECO:0000313" key="3">
    <source>
        <dbReference type="Proteomes" id="UP001174936"/>
    </source>
</evidence>
<sequence>MSRNIRQKYPHTTVKAAKRRGSDTSSLNLSDDDDDDNGYSAVEDVSDSDEDDEEHVFAAEEEHIINASRKRSMGTPRPPEPEDDDADEEADEDDDDEVDDDDDAADENASWDGILTEPESNATEQLSNYFLEQEMASVERHVRFTGVPDSDSDSTTSETSEDHQDLFPDIFIEQNALDPAFRREIENDDDSSHSGSFWDFHTNSQDLMPVSDDERVEESDSTPIATPLPSGMVTVASTPTPPAEAQELDGYETDGDTTEEDVPEPPIRRKQMRRVNHVEPSSDSETDKPTPMRHGKPRIGRFNLDKSERKPIAVVNPSTRKMMIFTPQRLSRLDLSPESFQVDFSARGLNGEQQETILSNPGYVMMGAMLSSSTFGDHINTLPFGPAEAFFPLTSDPVMGEDSDDSEFSMPAQDDEECKLKLEDFITFHHDSSDEEEEESGLEYGDVASSPTRPQTAASSASAATDSSMAELPHPLLTHFDNNSDAVGAFRRNQITQQLIYSDKASSESLAFSTPYHYGALRGIKNGSMEAVTAPITPARRHKRSNTMSIKGFDLQGSPQQKRKASSTFTDSLHKKQRSISELGVLQI</sequence>
<feature type="region of interest" description="Disordered" evidence="1">
    <location>
        <begin position="186"/>
        <end position="300"/>
    </location>
</feature>
<evidence type="ECO:0000313" key="2">
    <source>
        <dbReference type="EMBL" id="KAK0645375.1"/>
    </source>
</evidence>
<evidence type="ECO:0000256" key="1">
    <source>
        <dbReference type="SAM" id="MobiDB-lite"/>
    </source>
</evidence>
<gene>
    <name evidence="2" type="ORF">B0T16DRAFT_139489</name>
</gene>
<name>A0AA39Y6G1_9PEZI</name>
<keyword evidence="3" id="KW-1185">Reference proteome</keyword>
<organism evidence="2 3">
    <name type="scientific">Cercophora newfieldiana</name>
    <dbReference type="NCBI Taxonomy" id="92897"/>
    <lineage>
        <taxon>Eukaryota</taxon>
        <taxon>Fungi</taxon>
        <taxon>Dikarya</taxon>
        <taxon>Ascomycota</taxon>
        <taxon>Pezizomycotina</taxon>
        <taxon>Sordariomycetes</taxon>
        <taxon>Sordariomycetidae</taxon>
        <taxon>Sordariales</taxon>
        <taxon>Lasiosphaeriaceae</taxon>
        <taxon>Cercophora</taxon>
    </lineage>
</organism>
<dbReference type="AlphaFoldDB" id="A0AA39Y6G1"/>
<feature type="region of interest" description="Disordered" evidence="1">
    <location>
        <begin position="431"/>
        <end position="468"/>
    </location>
</feature>
<feature type="compositionally biased region" description="Polar residues" evidence="1">
    <location>
        <begin position="118"/>
        <end position="130"/>
    </location>
</feature>
<feature type="region of interest" description="Disordered" evidence="1">
    <location>
        <begin position="551"/>
        <end position="573"/>
    </location>
</feature>
<dbReference type="EMBL" id="JAULSV010000004">
    <property type="protein sequence ID" value="KAK0645375.1"/>
    <property type="molecule type" value="Genomic_DNA"/>
</dbReference>